<dbReference type="PANTHER" id="PTHR33238:SF11">
    <property type="entry name" value="TRANSCRIPTIONAL REGULATOR MNTR"/>
    <property type="match status" value="1"/>
</dbReference>
<evidence type="ECO:0000256" key="9">
    <source>
        <dbReference type="ARBA" id="ARBA00023159"/>
    </source>
</evidence>
<dbReference type="InterPro" id="IPR036388">
    <property type="entry name" value="WH-like_DNA-bd_sf"/>
</dbReference>
<comment type="similarity">
    <text evidence="2">Belongs to the DtxR/MntR family.</text>
</comment>
<evidence type="ECO:0000256" key="10">
    <source>
        <dbReference type="ARBA" id="ARBA00023163"/>
    </source>
</evidence>
<dbReference type="SUPFAM" id="SSF46785">
    <property type="entry name" value="Winged helix' DNA-binding domain"/>
    <property type="match status" value="1"/>
</dbReference>
<keyword evidence="9" id="KW-0010">Activator</keyword>
<dbReference type="Gene3D" id="1.10.10.10">
    <property type="entry name" value="Winged helix-like DNA-binding domain superfamily/Winged helix DNA-binding domain"/>
    <property type="match status" value="1"/>
</dbReference>
<name>A0A517N263_9BACT</name>
<feature type="domain" description="HTH dtxR-type" evidence="15">
    <location>
        <begin position="50"/>
        <end position="111"/>
    </location>
</feature>
<feature type="compositionally biased region" description="Basic and acidic residues" evidence="14">
    <location>
        <begin position="17"/>
        <end position="34"/>
    </location>
</feature>
<evidence type="ECO:0000256" key="1">
    <source>
        <dbReference type="ARBA" id="ARBA00004496"/>
    </source>
</evidence>
<organism evidence="16 17">
    <name type="scientific">Adhaeretor mobilis</name>
    <dbReference type="NCBI Taxonomy" id="1930276"/>
    <lineage>
        <taxon>Bacteria</taxon>
        <taxon>Pseudomonadati</taxon>
        <taxon>Planctomycetota</taxon>
        <taxon>Planctomycetia</taxon>
        <taxon>Pirellulales</taxon>
        <taxon>Lacipirellulaceae</taxon>
        <taxon>Adhaeretor</taxon>
    </lineage>
</organism>
<dbReference type="GO" id="GO:0003700">
    <property type="term" value="F:DNA-binding transcription factor activity"/>
    <property type="evidence" value="ECO:0007669"/>
    <property type="project" value="InterPro"/>
</dbReference>
<dbReference type="NCBIfam" id="NF008273">
    <property type="entry name" value="PRK11050.1"/>
    <property type="match status" value="1"/>
</dbReference>
<evidence type="ECO:0000256" key="3">
    <source>
        <dbReference type="ARBA" id="ARBA00011738"/>
    </source>
</evidence>
<keyword evidence="7" id="KW-0805">Transcription regulation</keyword>
<feature type="region of interest" description="Disordered" evidence="14">
    <location>
        <begin position="11"/>
        <end position="51"/>
    </location>
</feature>
<evidence type="ECO:0000256" key="7">
    <source>
        <dbReference type="ARBA" id="ARBA00023015"/>
    </source>
</evidence>
<comment type="function">
    <text evidence="12">In the presence of manganese, represses expression of mntH and mntS. Up-regulates expression of mntP.</text>
</comment>
<keyword evidence="8" id="KW-0238">DNA-binding</keyword>
<dbReference type="GO" id="GO:0005737">
    <property type="term" value="C:cytoplasm"/>
    <property type="evidence" value="ECO:0007669"/>
    <property type="project" value="UniProtKB-SubCell"/>
</dbReference>
<dbReference type="AlphaFoldDB" id="A0A517N263"/>
<evidence type="ECO:0000256" key="11">
    <source>
        <dbReference type="ARBA" id="ARBA00023211"/>
    </source>
</evidence>
<keyword evidence="17" id="KW-1185">Reference proteome</keyword>
<sequence length="171" mass="18948">MGECLFQQLAGGSGSCENERMANPQEKKRLEKTSSKQQPRPFQRTRADHAQETAEDYVEAIADAIAEKGECRGADLARLFGVSHVTITKTVARLASEGLVESEPYRPLRLTTKGEKLASASRRRHEIVEQFLIALGVSPAIAAIDSEGIEHHVSEETLRVFKQYLEGVDNR</sequence>
<keyword evidence="10" id="KW-0804">Transcription</keyword>
<proteinExistence type="inferred from homology"/>
<gene>
    <name evidence="16" type="primary">mntR</name>
    <name evidence="16" type="ORF">HG15A2_44400</name>
</gene>
<dbReference type="Pfam" id="PF02742">
    <property type="entry name" value="Fe_dep_repr_C"/>
    <property type="match status" value="1"/>
</dbReference>
<dbReference type="PANTHER" id="PTHR33238">
    <property type="entry name" value="IRON (METAL) DEPENDENT REPRESSOR, DTXR FAMILY"/>
    <property type="match status" value="1"/>
</dbReference>
<dbReference type="SUPFAM" id="SSF47979">
    <property type="entry name" value="Iron-dependent repressor protein, dimerization domain"/>
    <property type="match status" value="1"/>
</dbReference>
<dbReference type="SMART" id="SM00529">
    <property type="entry name" value="HTH_DTXR"/>
    <property type="match status" value="1"/>
</dbReference>
<keyword evidence="11" id="KW-0464">Manganese</keyword>
<evidence type="ECO:0000256" key="12">
    <source>
        <dbReference type="ARBA" id="ARBA00025185"/>
    </source>
</evidence>
<accession>A0A517N263</accession>
<evidence type="ECO:0000259" key="15">
    <source>
        <dbReference type="PROSITE" id="PS50944"/>
    </source>
</evidence>
<evidence type="ECO:0000256" key="8">
    <source>
        <dbReference type="ARBA" id="ARBA00023125"/>
    </source>
</evidence>
<dbReference type="InterPro" id="IPR022689">
    <property type="entry name" value="Iron_dep_repressor"/>
</dbReference>
<dbReference type="KEGG" id="amob:HG15A2_44400"/>
<dbReference type="Pfam" id="PF01325">
    <property type="entry name" value="Fe_dep_repress"/>
    <property type="match status" value="1"/>
</dbReference>
<dbReference type="GO" id="GO:0003677">
    <property type="term" value="F:DNA binding"/>
    <property type="evidence" value="ECO:0007669"/>
    <property type="project" value="UniProtKB-KW"/>
</dbReference>
<dbReference type="InterPro" id="IPR036390">
    <property type="entry name" value="WH_DNA-bd_sf"/>
</dbReference>
<evidence type="ECO:0000256" key="4">
    <source>
        <dbReference type="ARBA" id="ARBA00022386"/>
    </source>
</evidence>
<dbReference type="Proteomes" id="UP000319852">
    <property type="component" value="Chromosome"/>
</dbReference>
<protein>
    <recommendedName>
        <fullName evidence="4">Transcriptional regulator MntR</fullName>
    </recommendedName>
    <alternativeName>
        <fullName evidence="13">Manganese transport regulator</fullName>
    </alternativeName>
</protein>
<dbReference type="InterPro" id="IPR022687">
    <property type="entry name" value="HTH_DTXR"/>
</dbReference>
<evidence type="ECO:0000256" key="6">
    <source>
        <dbReference type="ARBA" id="ARBA00022491"/>
    </source>
</evidence>
<dbReference type="InterPro" id="IPR036421">
    <property type="entry name" value="Fe_dep_repressor_sf"/>
</dbReference>
<evidence type="ECO:0000256" key="2">
    <source>
        <dbReference type="ARBA" id="ARBA00007871"/>
    </source>
</evidence>
<evidence type="ECO:0000256" key="13">
    <source>
        <dbReference type="ARBA" id="ARBA00032593"/>
    </source>
</evidence>
<keyword evidence="6" id="KW-0678">Repressor</keyword>
<evidence type="ECO:0000256" key="5">
    <source>
        <dbReference type="ARBA" id="ARBA00022490"/>
    </source>
</evidence>
<dbReference type="InterPro" id="IPR050536">
    <property type="entry name" value="DtxR_MntR_Metal-Reg"/>
</dbReference>
<evidence type="ECO:0000313" key="16">
    <source>
        <dbReference type="EMBL" id="QDT01098.1"/>
    </source>
</evidence>
<dbReference type="GO" id="GO:0046983">
    <property type="term" value="F:protein dimerization activity"/>
    <property type="evidence" value="ECO:0007669"/>
    <property type="project" value="InterPro"/>
</dbReference>
<reference evidence="16 17" key="1">
    <citation type="submission" date="2019-02" db="EMBL/GenBank/DDBJ databases">
        <title>Deep-cultivation of Planctomycetes and their phenomic and genomic characterization uncovers novel biology.</title>
        <authorList>
            <person name="Wiegand S."/>
            <person name="Jogler M."/>
            <person name="Boedeker C."/>
            <person name="Pinto D."/>
            <person name="Vollmers J."/>
            <person name="Rivas-Marin E."/>
            <person name="Kohn T."/>
            <person name="Peeters S.H."/>
            <person name="Heuer A."/>
            <person name="Rast P."/>
            <person name="Oberbeckmann S."/>
            <person name="Bunk B."/>
            <person name="Jeske O."/>
            <person name="Meyerdierks A."/>
            <person name="Storesund J.E."/>
            <person name="Kallscheuer N."/>
            <person name="Luecker S."/>
            <person name="Lage O.M."/>
            <person name="Pohl T."/>
            <person name="Merkel B.J."/>
            <person name="Hornburger P."/>
            <person name="Mueller R.-W."/>
            <person name="Bruemmer F."/>
            <person name="Labrenz M."/>
            <person name="Spormann A.M."/>
            <person name="Op den Camp H."/>
            <person name="Overmann J."/>
            <person name="Amann R."/>
            <person name="Jetten M.S.M."/>
            <person name="Mascher T."/>
            <person name="Medema M.H."/>
            <person name="Devos D.P."/>
            <person name="Kaster A.-K."/>
            <person name="Ovreas L."/>
            <person name="Rohde M."/>
            <person name="Galperin M.Y."/>
            <person name="Jogler C."/>
        </authorList>
    </citation>
    <scope>NUCLEOTIDE SEQUENCE [LARGE SCALE GENOMIC DNA]</scope>
    <source>
        <strain evidence="16 17">HG15A2</strain>
    </source>
</reference>
<dbReference type="Gene3D" id="1.10.60.10">
    <property type="entry name" value="Iron dependent repressor, metal binding and dimerisation domain"/>
    <property type="match status" value="1"/>
</dbReference>
<dbReference type="InterPro" id="IPR001367">
    <property type="entry name" value="Fe_dep_repressor"/>
</dbReference>
<keyword evidence="5" id="KW-0963">Cytoplasm</keyword>
<evidence type="ECO:0000313" key="17">
    <source>
        <dbReference type="Proteomes" id="UP000319852"/>
    </source>
</evidence>
<comment type="subunit">
    <text evidence="3">Homodimer.</text>
</comment>
<dbReference type="EMBL" id="CP036263">
    <property type="protein sequence ID" value="QDT01098.1"/>
    <property type="molecule type" value="Genomic_DNA"/>
</dbReference>
<dbReference type="GO" id="GO:0046914">
    <property type="term" value="F:transition metal ion binding"/>
    <property type="evidence" value="ECO:0007669"/>
    <property type="project" value="InterPro"/>
</dbReference>
<dbReference type="PROSITE" id="PS50944">
    <property type="entry name" value="HTH_DTXR"/>
    <property type="match status" value="1"/>
</dbReference>
<evidence type="ECO:0000256" key="14">
    <source>
        <dbReference type="SAM" id="MobiDB-lite"/>
    </source>
</evidence>
<comment type="subcellular location">
    <subcellularLocation>
        <location evidence="1">Cytoplasm</location>
    </subcellularLocation>
</comment>